<comment type="pathway">
    <text evidence="1 5">Protein modification; protein lipoylation via endogenous pathway; protein N(6)-(lipoyl)lysine from octanoyl-[acyl-carrier-protein]: step 1/2.</text>
</comment>
<feature type="site" description="Lowers pKa of active site Cys" evidence="7">
    <location>
        <position position="150"/>
    </location>
</feature>
<evidence type="ECO:0000256" key="1">
    <source>
        <dbReference type="ARBA" id="ARBA00004821"/>
    </source>
</evidence>
<reference evidence="9 10" key="1">
    <citation type="submission" date="2018-03" db="EMBL/GenBank/DDBJ databases">
        <title>A parallel universe: an anciently diverged bacterial symbiosis in a Hawaiian planthopper (Hemiptera: Cixiidae) reveals rearranged nutritional responsibilities.</title>
        <authorList>
            <person name="Bennett G."/>
            <person name="Mao M."/>
        </authorList>
    </citation>
    <scope>NUCLEOTIDE SEQUENCE [LARGE SCALE GENOMIC DNA]</scope>
    <source>
        <strain evidence="9 10">OLIH</strain>
    </source>
</reference>
<name>A0A346E0X2_9FLAO</name>
<evidence type="ECO:0000256" key="7">
    <source>
        <dbReference type="PIRSR" id="PIRSR016262-3"/>
    </source>
</evidence>
<evidence type="ECO:0000313" key="10">
    <source>
        <dbReference type="Proteomes" id="UP000257017"/>
    </source>
</evidence>
<feature type="active site" description="Acyl-thioester intermediate" evidence="6">
    <location>
        <position position="184"/>
    </location>
</feature>
<keyword evidence="3 5" id="KW-0012">Acyltransferase</keyword>
<dbReference type="Gene3D" id="3.30.930.10">
    <property type="entry name" value="Bira Bifunctional Protein, Domain 2"/>
    <property type="match status" value="1"/>
</dbReference>
<dbReference type="EMBL" id="CP028359">
    <property type="protein sequence ID" value="AXN02627.1"/>
    <property type="molecule type" value="Genomic_DNA"/>
</dbReference>
<organism evidence="9 10">
    <name type="scientific">Candidatus Karelsulcia muelleri</name>
    <dbReference type="NCBI Taxonomy" id="336810"/>
    <lineage>
        <taxon>Bacteria</taxon>
        <taxon>Pseudomonadati</taxon>
        <taxon>Bacteroidota</taxon>
        <taxon>Flavobacteriia</taxon>
        <taxon>Flavobacteriales</taxon>
        <taxon>Candidatus Karelsulcia</taxon>
    </lineage>
</organism>
<evidence type="ECO:0000256" key="4">
    <source>
        <dbReference type="ARBA" id="ARBA00024732"/>
    </source>
</evidence>
<protein>
    <recommendedName>
        <fullName evidence="5">Octanoyltransferase</fullName>
        <ecNumber evidence="5">2.3.1.181</ecNumber>
    </recommendedName>
</protein>
<dbReference type="InterPro" id="IPR045864">
    <property type="entry name" value="aa-tRNA-synth_II/BPL/LPL"/>
</dbReference>
<dbReference type="PANTHER" id="PTHR10993">
    <property type="entry name" value="OCTANOYLTRANSFERASE"/>
    <property type="match status" value="1"/>
</dbReference>
<dbReference type="NCBIfam" id="TIGR00214">
    <property type="entry name" value="lipB"/>
    <property type="match status" value="1"/>
</dbReference>
<comment type="function">
    <text evidence="4 5">Catalyzes the transfer of endogenously produced octanoic acid from octanoyl-acyl-carrier-protein onto the lipoyl domains of lipoate-dependent enzymes. Lipoyl-ACP can also act as a substrate although octanoyl-ACP is likely to be the physiological substrate.</text>
</comment>
<evidence type="ECO:0000256" key="2">
    <source>
        <dbReference type="ARBA" id="ARBA00022679"/>
    </source>
</evidence>
<dbReference type="SUPFAM" id="SSF55681">
    <property type="entry name" value="Class II aaRS and biotin synthetases"/>
    <property type="match status" value="1"/>
</dbReference>
<dbReference type="Proteomes" id="UP000257017">
    <property type="component" value="Chromosome"/>
</dbReference>
<comment type="similarity">
    <text evidence="5">Belongs to the LipB family.</text>
</comment>
<evidence type="ECO:0000256" key="3">
    <source>
        <dbReference type="ARBA" id="ARBA00023315"/>
    </source>
</evidence>
<keyword evidence="2 5" id="KW-0808">Transferase</keyword>
<dbReference type="AlphaFoldDB" id="A0A346E0X2"/>
<dbReference type="GO" id="GO:0033819">
    <property type="term" value="F:lipoyl(octanoyl) transferase activity"/>
    <property type="evidence" value="ECO:0007669"/>
    <property type="project" value="UniProtKB-EC"/>
</dbReference>
<dbReference type="EC" id="2.3.1.181" evidence="5"/>
<accession>A0A346E0X2</accession>
<evidence type="ECO:0000259" key="8">
    <source>
        <dbReference type="PROSITE" id="PS51733"/>
    </source>
</evidence>
<dbReference type="PROSITE" id="PS51733">
    <property type="entry name" value="BPL_LPL_CATALYTIC"/>
    <property type="match status" value="1"/>
</dbReference>
<evidence type="ECO:0000313" key="9">
    <source>
        <dbReference type="EMBL" id="AXN02627.1"/>
    </source>
</evidence>
<dbReference type="OrthoDB" id="9787061at2"/>
<proteinExistence type="inferred from homology"/>
<dbReference type="PIRSF" id="PIRSF016262">
    <property type="entry name" value="LPLase"/>
    <property type="match status" value="1"/>
</dbReference>
<dbReference type="UniPathway" id="UPA00538">
    <property type="reaction ID" value="UER00592"/>
</dbReference>
<dbReference type="GO" id="GO:0009249">
    <property type="term" value="P:protein lipoylation"/>
    <property type="evidence" value="ECO:0007669"/>
    <property type="project" value="InterPro"/>
</dbReference>
<evidence type="ECO:0000256" key="6">
    <source>
        <dbReference type="PIRSR" id="PIRSR016262-1"/>
    </source>
</evidence>
<gene>
    <name evidence="9" type="ORF">C9I73_089</name>
</gene>
<dbReference type="InterPro" id="IPR000544">
    <property type="entry name" value="Octanoyltransferase"/>
</dbReference>
<feature type="domain" description="BPL/LPL catalytic" evidence="8">
    <location>
        <begin position="37"/>
        <end position="225"/>
    </location>
</feature>
<sequence length="226" mass="26709">MVKQQPIFYIKDFGCTDFLGLWNIQKQILNLKIKVLNKKYNFILVLEHNNVYTFGTSTKCSNFFRFSNNKTFKKIKIFKVDRGGKVTSHGPGQLVIYFILDLFLFNYDFNLYLRFLENIILITLLKNKIFAFRIINKSGIWVRNYNLFYKIGFIGIKIINYITKHGLALNINPDLNIFFSILTCGINNKNYCVTSIEKETEKSIKKKSFKTNLKNELCFFFNFIKL</sequence>
<dbReference type="InterPro" id="IPR004143">
    <property type="entry name" value="BPL_LPL_catalytic"/>
</dbReference>
<dbReference type="PANTHER" id="PTHR10993:SF7">
    <property type="entry name" value="LIPOYLTRANSFERASE 2, MITOCHONDRIAL-RELATED"/>
    <property type="match status" value="1"/>
</dbReference>
<dbReference type="Pfam" id="PF21948">
    <property type="entry name" value="LplA-B_cat"/>
    <property type="match status" value="1"/>
</dbReference>
<evidence type="ECO:0000256" key="5">
    <source>
        <dbReference type="PIRNR" id="PIRNR016262"/>
    </source>
</evidence>
<comment type="catalytic activity">
    <reaction evidence="5">
        <text>octanoyl-[ACP] + L-lysyl-[protein] = N(6)-octanoyl-L-lysyl-[protein] + holo-[ACP] + H(+)</text>
        <dbReference type="Rhea" id="RHEA:17665"/>
        <dbReference type="Rhea" id="RHEA-COMP:9636"/>
        <dbReference type="Rhea" id="RHEA-COMP:9685"/>
        <dbReference type="Rhea" id="RHEA-COMP:9752"/>
        <dbReference type="Rhea" id="RHEA-COMP:9928"/>
        <dbReference type="ChEBI" id="CHEBI:15378"/>
        <dbReference type="ChEBI" id="CHEBI:29969"/>
        <dbReference type="ChEBI" id="CHEBI:64479"/>
        <dbReference type="ChEBI" id="CHEBI:78463"/>
        <dbReference type="ChEBI" id="CHEBI:78809"/>
        <dbReference type="EC" id="2.3.1.181"/>
    </reaction>
</comment>